<dbReference type="RefSeq" id="WP_238249514.1">
    <property type="nucleotide sequence ID" value="NZ_BPQX01000031.1"/>
</dbReference>
<evidence type="ECO:0000313" key="2">
    <source>
        <dbReference type="Proteomes" id="UP001236369"/>
    </source>
</evidence>
<dbReference type="Gene3D" id="1.10.357.10">
    <property type="entry name" value="Tetracycline Repressor, domain 2"/>
    <property type="match status" value="1"/>
</dbReference>
<accession>A0ABU0HPF1</accession>
<sequence>MDAPTASINAAPPETGPIDTLFRAFRSVTTRLETDRPLSKPWQDVISATPALHERELSKWEALAGALALALATRGVSALHATLATRTGMAALAHVTLSWLEQEQPRSAERLDQTEQALKDLLSQGFEVSPVPIPRET</sequence>
<proteinExistence type="predicted"/>
<dbReference type="Proteomes" id="UP001236369">
    <property type="component" value="Unassembled WGS sequence"/>
</dbReference>
<dbReference type="EMBL" id="JAUSVV010000006">
    <property type="protein sequence ID" value="MDQ0443399.1"/>
    <property type="molecule type" value="Genomic_DNA"/>
</dbReference>
<gene>
    <name evidence="1" type="ORF">QO016_002902</name>
</gene>
<reference evidence="1 2" key="1">
    <citation type="submission" date="2023-07" db="EMBL/GenBank/DDBJ databases">
        <title>Genomic Encyclopedia of Type Strains, Phase IV (KMG-IV): sequencing the most valuable type-strain genomes for metagenomic binning, comparative biology and taxonomic classification.</title>
        <authorList>
            <person name="Goeker M."/>
        </authorList>
    </citation>
    <scope>NUCLEOTIDE SEQUENCE [LARGE SCALE GENOMIC DNA]</scope>
    <source>
        <strain evidence="1 2">DSM 19562</strain>
    </source>
</reference>
<evidence type="ECO:0000313" key="1">
    <source>
        <dbReference type="EMBL" id="MDQ0443399.1"/>
    </source>
</evidence>
<keyword evidence="2" id="KW-1185">Reference proteome</keyword>
<organism evidence="1 2">
    <name type="scientific">Methylobacterium persicinum</name>
    <dbReference type="NCBI Taxonomy" id="374426"/>
    <lineage>
        <taxon>Bacteria</taxon>
        <taxon>Pseudomonadati</taxon>
        <taxon>Pseudomonadota</taxon>
        <taxon>Alphaproteobacteria</taxon>
        <taxon>Hyphomicrobiales</taxon>
        <taxon>Methylobacteriaceae</taxon>
        <taxon>Methylobacterium</taxon>
    </lineage>
</organism>
<protein>
    <submittedName>
        <fullName evidence="1">Uncharacterized protein</fullName>
    </submittedName>
</protein>
<name>A0ABU0HPF1_9HYPH</name>
<comment type="caution">
    <text evidence="1">The sequence shown here is derived from an EMBL/GenBank/DDBJ whole genome shotgun (WGS) entry which is preliminary data.</text>
</comment>